<evidence type="ECO:0000313" key="1">
    <source>
        <dbReference type="EMBL" id="CAG8841122.1"/>
    </source>
</evidence>
<organism evidence="1 2">
    <name type="scientific">Racocetra persica</name>
    <dbReference type="NCBI Taxonomy" id="160502"/>
    <lineage>
        <taxon>Eukaryota</taxon>
        <taxon>Fungi</taxon>
        <taxon>Fungi incertae sedis</taxon>
        <taxon>Mucoromycota</taxon>
        <taxon>Glomeromycotina</taxon>
        <taxon>Glomeromycetes</taxon>
        <taxon>Diversisporales</taxon>
        <taxon>Gigasporaceae</taxon>
        <taxon>Racocetra</taxon>
    </lineage>
</organism>
<reference evidence="1" key="1">
    <citation type="submission" date="2021-06" db="EMBL/GenBank/DDBJ databases">
        <authorList>
            <person name="Kallberg Y."/>
            <person name="Tangrot J."/>
            <person name="Rosling A."/>
        </authorList>
    </citation>
    <scope>NUCLEOTIDE SEQUENCE</scope>
    <source>
        <strain evidence="1">MA461A</strain>
    </source>
</reference>
<protein>
    <submittedName>
        <fullName evidence="1">17232_t:CDS:1</fullName>
    </submittedName>
</protein>
<comment type="caution">
    <text evidence="1">The sequence shown here is derived from an EMBL/GenBank/DDBJ whole genome shotgun (WGS) entry which is preliminary data.</text>
</comment>
<feature type="non-terminal residue" evidence="1">
    <location>
        <position position="111"/>
    </location>
</feature>
<keyword evidence="2" id="KW-1185">Reference proteome</keyword>
<dbReference type="Proteomes" id="UP000789920">
    <property type="component" value="Unassembled WGS sequence"/>
</dbReference>
<gene>
    <name evidence="1" type="ORF">RPERSI_LOCUS31730</name>
</gene>
<proteinExistence type="predicted"/>
<evidence type="ECO:0000313" key="2">
    <source>
        <dbReference type="Proteomes" id="UP000789920"/>
    </source>
</evidence>
<accession>A0ACA9SIR8</accession>
<dbReference type="EMBL" id="CAJVQC010129122">
    <property type="protein sequence ID" value="CAG8841122.1"/>
    <property type="molecule type" value="Genomic_DNA"/>
</dbReference>
<name>A0ACA9SIR8_9GLOM</name>
<feature type="non-terminal residue" evidence="1">
    <location>
        <position position="1"/>
    </location>
</feature>
<sequence length="111" mass="13124">KMSDVNSMTNSSASEILERIDAEIALIKQGKNINDGLIVLRNITKEIFDNHDKLLEIKENEIIVYKSIAYQNYQEAQFFKFCLYKDLMETIIWWYNILLDKVIDYVLNIEI</sequence>